<dbReference type="PANTHER" id="PTHR10334">
    <property type="entry name" value="CYSTEINE-RICH SECRETORY PROTEIN-RELATED"/>
    <property type="match status" value="1"/>
</dbReference>
<sequence>KLNLYMVILKYDIKIIRGRAFYIYFKSIFATKEEMIEKIKSQFGADKLRFVRLAYYPKELENLKGESKNYKPNLETIDINSIGHDAKEKVTKSNNIKILMEVRVTNVVVKFSKHMNQLIKQTKLQFTDEKVQEFKKEEPPNQVSINRKVVTNPQRDAEKVREELEKKYTPNVLINGVRFSNIIWKTIWTGSTYDGYSRHGFFILKQKFLKEINTYRSFHNVEPLIRSHNLENTAQWCANKYLTKRRPDFNVGENFNLLVSKVGYLESPILVKYWYDEESKFKFNHPNGTTKTEHFSQLIWKGTREVGIGVIKKREYIFVALLFNPKGNIPNEYDKNVFPRKIKEINISYYFNHKIIIICTIKMIYIKICFLIFYITSIVKLNLHTPVLKYDITVIKNRMFYVCNGHMFASKDEMIEEVKSQYRVSNFRYINLLYYPKKSKYFWFKLKNNKHSFEKIKIDSIEQNKKINYEIKKVYNCSGSVCYQCGNKFFPTYQLAVRYLKIKQTKLQFNDEKVQEFRKEEAPNQVSINKNIITNPHKDAEEMREELEKKYIPNVFSNGIRVSNSIWNKIWSGYTYNVYSKNKFSILKQMYLKEINKYRKLHKVKALIEDNFLDSNAQLCANKYVAQKNPEFSVNEKFNLMVGTIPYLDSPLIVKNWYDEGSLFTYNKPNGTTKTEHFSQLIWKGTKKLGIGVAKKREYMYIIFLFHPKGNIPNQYEKNVLPRKIKKNYLNKSKTINMQGSNSDFNKVVSSSNLGPTQRVLGRRRRGPPQRFPQNGANTGVRNGRVHWGPNRVKTFDARDPPSRVNSRKRRHHMPFFNGRPNLFGRNKSGSQGSSPKPIYKIKHFQNNLIEGSPKFKKGHRRNKEILTLEDVTHVNERSKTIHWGNDKVVTFDKQDPPVFISGRTTKPPKSNGSLCSKLFGCCKKNKKSFRVEKYLGKGIVSKKIWYHVWKGYTDYCYFAANNFSPLTAKYLDEINLYRKLHNGKPLVLKSKLSLAATSQARRNALHHQITYDGDEMYGSVSGGIDAKFKFPSTKHFSAMVWKDSRYVGIGFAYSQGRLYVTLKFWPKGNEKFKFRRNVDKPNYRKFFSRNINTKINEQKLFLLFLVEFLPFIGEASSILSDLLLPNLETDSHSDSTLAFLFFLISLFIRLGLLEQEECERIIACIINKRITNASNHALLRILFLNYPGENKSIENIINQKQYEAPIKRLLTVDSIEVNSLYPLIGQKKPAPAATESLINNDEVNELEEEEDCNIPAIIQDKTELLELETKFKKSKYFQLIKRFIKNELPIEEMEIPDLVNDDEAKLYYRNVTTIKTEIINDPSKVNLKKIDNRDFSNSLDVLDTSNEQPINSWYGRLFSLLVVTITPTNHFNIITLSILYGNEFLKACFFVTIFFCMPFMFLEILIGQFSPINVSTFFSKISQAWNVVCIFFVINFYIYGIYSLIYGIYSFTEVLNILTEMTISKTAINPCPENSNNTCIRPDLAYYCLYSPKKHENYDLCQMYHEMFEKSYYRQDINHIHNSRFIEKLEYIFDIIPSQRFILFVYLCVVIVWFLVAIFKRNGYCNNSGIMVFFYISYISSLIGLLVILFKYKDGSFFQNSAYFLFSETQIVDDANVEVWVIAFCQMIKTFKSGQGVVMKISSYFPKHTNSTNIAFLVCGINFGALSVHVITWLKIMEKAVKQDAKDDLRSLLTMSKSDIRTYLSSSLALFVDNNLGYSRSFALLFHFIMVGISTYEAFVYIDLLDCELHNIGIKHNRYATARYKTTAAITFLFLLLPISAIIYPTIGKFFFIIEETLDYNSVLCLWQLFLIIFGIGYNKIPITGSAKFLTHFFNLILGKYFTFFVIPGLVLFLSVILEGEHISDWKKFIRESTDPNINRIVNLLTVWSLRICILIWPLFQMIRSFEINTLFETWQVIYLGYWTRQIRGNFFFDYGGVTHATMEDMVEDIIETLMNVPLKEVYLFSYGLRTSSFSLPVDNPVCQSILGFIKPKNKISKKKKFKVCSSVIDGKMHYKCGEKSFPTFKQALKYSVKKKCQEVTFGGCYILPYNINDPPDYLSKPPVPSPPNKFPVAPKLCFVQTIYTKKRLKKNSLSYKIWMLVWKDSGPIYYNEKLSTMFKTRFLKETNFYRQLHDSPPLRDSHKYLSASAQEHANLLAKYKTLFYWGSSQFGTVMGSIKSRYTSFTMKIWYDEIKDHDFKKNHLNTWSEEFTAMVWKGSKYLGVGIASNGDDVFVVLKFFPKGNSNNQFNRNFFFCKLKNSSKFLSQFFNLILKKYSTYFIIPGLVLFLPVILEGKYISNWKTFIRESTDSNINNIINLLVVWLSKIILIWPHFQRIRSVVCRKNLLLFSNKWQNNCLIKKLYCLNRPIVRIHLLKTWQNVYLGYWTRQMRNILVYEHEGVSYASKEDMAEDILQNLKNVNLQEVFLFSYGIQKSTFYFREGKRTCECILDFIKPKNKISKKKEFKVCSFVLDGQVYYRCCGRNFKTFEEASKFSSKKQCTVKFGRNIIQTFNKSASPNEVRKSTLITTENILPVAPKKSCVKTMYSTKCLAKNALSYKIWSLVWSDIGPTYYNDALLSMFKTRFLKEINVYRQFHGSPSLLDNHKYLSAAAQEHANLLAKHKTLLHFGSRIFYTLMGSIKLRYMSFLMKIWYDQIKYFDFKKNCFNILAEEFSAMVWKNSRYLGIGVAVNDDKAYVVLKFFPKGNSRNQFKTNVRNGMFYKFFIYIPIIFILFLSVILEEKYVSDWKKFVRESTDSNINNIFNLLAVRIRSAILKVFFTFTINLYLKTFENFMPWQNIMLGYWTREIRGNFFFEYNSFSYATMEDMAEDIASKIRNISLQEVFLFSYGVRKNTNFFRGAKPTCQCILDFIRTKKKISRKKEFKVCSFVIDGEMYYRCCGQIFKSFEEASKYSLKKQCTVKFGRNIIQTFSKSASPNEVRKSSLITTENILPVAPKKSCVKTMYSIKCLGKNALSYKIWLLVWSDIGPTYYNDALLSMFKTRFLKEINIYRQFHDSPSLSDNLKYLSDAAQEHANLLAKHKKLLHFGSRIFYTLLGSIKSRYLSFLMKIWYDEIKYFDFTKNHFNIKAEEFSAMVWKNSRYLGVGIASNGDDVFVVLKFFPKGNSYKQFKRNFYLVLFFISLKKTTTKKSKLKEYFITYNLILYITFCMFVSHDHNIHYKIFRLMVIFMAIIFNFSRIANRKYFTYFIISELKENIYLIVKNLLEKLYGYQELFKYGHFFKEYVVMAKRYWTREVRNKLFYEYNGVSYANLEDMAEDILQNIKNVNLQEVFLYSYGTIIRTSFFRGGKHTCQCILDLIKTKNKISRKKEFKVCSFVMDGQMYYRCCGRNFNTFTDASKYSLKKQCTVKFGRNIIQTFNKSASPNEVRKSTLITTENILPVAPKKSCVKTMYSTKCLGKNALSYKIWLLVWSDIGPTYYNDALLSMFKTKFLKEVNLYRKLHGSPPLSDNHKYLSAVAQQNANLLAKQKTLLHFSSKIFSTIMGSIKHCYMSFLMKIWYDEIKYFDFKKNHFNIMAEEFSAMVWKNSRYLGVGIATSDSKVYVVLKFFPKGNDHMAEDISSNLRSVSLKDVFLFSYGIRKNTEFFRGAKPTCQCILDFIKIKKKISKKKEFKVCSFVMDGQMHYSCCGRNFSTFEQASAYSLKKQCKVTFGQNVILSYDINAPPDHIRRPSPPSPANILPVTPKKSCVRTLYAIKCLRKNALSYKIWLLVWSDLGATYYNAALFSMFKTRFLKEINFYRKIHDSPPLSDRNSYLSALAQQHANLLAKYKKIFHYGRRTFGTIMGSIKSCYMSFLVKIWYDEVKLHDFTKNYLNLLTEEFSAMVWKKSNFLGIGIATSGDKVYVVMKFLPRGNVKIWYDQIKYHDFTKNHLNILTEEFSAMIWKNSRYMGVGIATSGNKVFVVMKFLPKGNGYHQFKSNVRNIIIQRYLYGKYFLIIFGIRYRKNFTFFCNIRISIIFKENIYLIESTDSNIINIINLLAVWLIRSFFCFYNNMKYSIKILLPIIFILIHKAWQNVYLGYYVREIRGNFFFEYNSVSYATMEDMAEDISSNLRSVSLKDVFLFSYGVRKNTEFFRGAKPTCQCILDFIKTKKKISRKKEFKVCSFVMDGQMHYSCCGRNFTTFEQASKYSLKKQCKVRFGQNVILSYDINAPPDHIRRPSPPSPANILPVTPKKSCVITLNAIKCLRKNALSYKIWLLVWSDIGPTYYNVALHSMFKTRFLKEINFYRKIHNSPPLSNGNSYLSALAQQHANLLAKHKELFYYGKRTFGTIMGSIKHCYISFLVKIWYDEVKLHDFTKNYLNILTEEFSAMVWKNSRYLGIGIAVNESRVYVVLKFLPRGNSYKQFKFNVNKVRYWVREIRKNFFFEFNDVSYATMEDMAEDISSNLGSVSLKEVFLFSYGIRKKAITFNGEKSTCQCILEFIKPKKKINKRKEFQVCSRVIDSQMHYSCCGKNFTTFEQASKYSLKKQCQVKFGQNVILTYDKNAPPDHLRRPSPPSPANILPVIPKKFCVKTIVAIKCLGKNALSYKIWILVWKDIGATYYNNILFVMFKTRFLKEINLYRKIHDSPPLSDKNSYLSSLAQEHATLLAKYKKLFHYGKRTVGTIMGSIKSCYISFLVKIWYDEIKYHDFRKNHLNILTEEFSALIWKNSQFLGVGIASSGGNVYVVMKFFPKGNGYHQFKSNVRNKNDNNERQINLMCNNKNNENLFRGYFITYNVILVFGKFFKHYLDNVFLFMANSFNILFFIIFILIHKTYQELFLGYWIKESGSKFLYEYNSVTYTSMEEMAKDIASDLENVPLGEVYLYSYGYKKEKTYFKNIKSNCQCILNLFRNHLTEKGNEVCSYIKNGLIYFKICGKIFKSFEDASNYSLKKQCNLKVNENIIEVSEKNDGPNQIEKNISSSPTNKPIVAPKKFCVKNMYTIKCLKKNAISYKVWEAIWGDYGLVYYNDKYFFLKEINFYRRIHNTPPLSDKNQMLLSLAQKHASLIARQKRLFNYGDQKIGTIMGVVKCRYISFLIRMWYDEITYYKSDNNFMDLRTEELTAMLWKSTQNIGIGMASNDNKVYVVMKLYPRGNNFFQFKENINYFFIDITMKRAELLLILINRKINTLCTLNKTMFTIRYLFENFKNIILIKRTKNILYWKRMSREKTFFDYKDIEYS</sequence>
<feature type="transmembrane region" description="Helical" evidence="8">
    <location>
        <begin position="3156"/>
        <end position="3174"/>
    </location>
</feature>
<evidence type="ECO:0000256" key="1">
    <source>
        <dbReference type="ARBA" id="ARBA00004141"/>
    </source>
</evidence>
<feature type="domain" description="SCP" evidence="9">
    <location>
        <begin position="2999"/>
        <end position="3128"/>
    </location>
</feature>
<keyword evidence="5 8" id="KW-1133">Transmembrane helix</keyword>
<feature type="domain" description="SCP" evidence="9">
    <location>
        <begin position="588"/>
        <end position="714"/>
    </location>
</feature>
<evidence type="ECO:0000256" key="6">
    <source>
        <dbReference type="ARBA" id="ARBA00023136"/>
    </source>
</evidence>
<dbReference type="Pfam" id="PF24100">
    <property type="entry name" value="DUF7381"/>
    <property type="match status" value="9"/>
</dbReference>
<feature type="transmembrane region" description="Helical" evidence="8">
    <location>
        <begin position="1655"/>
        <end position="1675"/>
    </location>
</feature>
<name>A0AAF5DGM8_STRER</name>
<comment type="subcellular location">
    <subcellularLocation>
        <location evidence="1">Membrane</location>
        <topology evidence="1">Multi-pass membrane protein</topology>
    </subcellularLocation>
</comment>
<evidence type="ECO:0000256" key="4">
    <source>
        <dbReference type="ARBA" id="ARBA00022847"/>
    </source>
</evidence>
<keyword evidence="3 8" id="KW-0812">Transmembrane</keyword>
<dbReference type="InterPro" id="IPR014044">
    <property type="entry name" value="CAP_dom"/>
</dbReference>
<feature type="transmembrane region" description="Helical" evidence="8">
    <location>
        <begin position="2720"/>
        <end position="2740"/>
    </location>
</feature>
<dbReference type="SUPFAM" id="SSF161070">
    <property type="entry name" value="SNF-like"/>
    <property type="match status" value="1"/>
</dbReference>
<feature type="transmembrane region" description="Helical" evidence="8">
    <location>
        <begin position="1428"/>
        <end position="1450"/>
    </location>
</feature>
<feature type="compositionally biased region" description="Polar residues" evidence="7">
    <location>
        <begin position="741"/>
        <end position="754"/>
    </location>
</feature>
<feature type="domain" description="SCP" evidence="9">
    <location>
        <begin position="2119"/>
        <end position="2248"/>
    </location>
</feature>
<evidence type="ECO:0000256" key="8">
    <source>
        <dbReference type="SAM" id="Phobius"/>
    </source>
</evidence>
<feature type="domain" description="SCP" evidence="9">
    <location>
        <begin position="4234"/>
        <end position="4363"/>
    </location>
</feature>
<dbReference type="Pfam" id="PF00188">
    <property type="entry name" value="CAP"/>
    <property type="match status" value="10"/>
</dbReference>
<feature type="domain" description="SCP" evidence="9">
    <location>
        <begin position="2581"/>
        <end position="2710"/>
    </location>
</feature>
<feature type="transmembrane region" description="Helical" evidence="8">
    <location>
        <begin position="3180"/>
        <end position="3197"/>
    </location>
</feature>
<dbReference type="SMART" id="SM00198">
    <property type="entry name" value="SCP"/>
    <property type="match status" value="7"/>
</dbReference>
<organism evidence="10 11">
    <name type="scientific">Strongyloides stercoralis</name>
    <name type="common">Threadworm</name>
    <dbReference type="NCBI Taxonomy" id="6248"/>
    <lineage>
        <taxon>Eukaryota</taxon>
        <taxon>Metazoa</taxon>
        <taxon>Ecdysozoa</taxon>
        <taxon>Nematoda</taxon>
        <taxon>Chromadorea</taxon>
        <taxon>Rhabditida</taxon>
        <taxon>Tylenchina</taxon>
        <taxon>Panagrolaimomorpha</taxon>
        <taxon>Strongyloidoidea</taxon>
        <taxon>Strongyloididae</taxon>
        <taxon>Strongyloides</taxon>
    </lineage>
</organism>
<feature type="transmembrane region" description="Helical" evidence="8">
    <location>
        <begin position="1725"/>
        <end position="1746"/>
    </location>
</feature>
<dbReference type="InterPro" id="IPR055805">
    <property type="entry name" value="DUF7381"/>
</dbReference>
<dbReference type="PROSITE" id="PS50267">
    <property type="entry name" value="NA_NEUROTRAN_SYMP_3"/>
    <property type="match status" value="1"/>
</dbReference>
<dbReference type="InterPro" id="IPR035940">
    <property type="entry name" value="CAP_sf"/>
</dbReference>
<reference evidence="11" key="1">
    <citation type="submission" date="2024-02" db="UniProtKB">
        <authorList>
            <consortium name="WormBaseParasite"/>
        </authorList>
    </citation>
    <scope>IDENTIFICATION</scope>
</reference>
<feature type="transmembrane region" description="Helical" evidence="8">
    <location>
        <begin position="1572"/>
        <end position="1591"/>
    </location>
</feature>
<feature type="transmembrane region" description="Helical" evidence="8">
    <location>
        <begin position="1834"/>
        <end position="1859"/>
    </location>
</feature>
<feature type="transmembrane region" description="Helical" evidence="8">
    <location>
        <begin position="1767"/>
        <end position="1795"/>
    </location>
</feature>
<feature type="transmembrane region" description="Helical" evidence="8">
    <location>
        <begin position="1358"/>
        <end position="1379"/>
    </location>
</feature>
<feature type="transmembrane region" description="Helical" evidence="8">
    <location>
        <begin position="2314"/>
        <end position="2335"/>
    </location>
</feature>
<evidence type="ECO:0000259" key="9">
    <source>
        <dbReference type="SMART" id="SM00198"/>
    </source>
</evidence>
<feature type="transmembrane region" description="Helical" evidence="8">
    <location>
        <begin position="1801"/>
        <end position="1822"/>
    </location>
</feature>
<evidence type="ECO:0000313" key="11">
    <source>
        <dbReference type="WBParaSite" id="TCONS_00012143.p1"/>
    </source>
</evidence>
<feature type="transmembrane region" description="Helical" evidence="8">
    <location>
        <begin position="1385"/>
        <end position="1407"/>
    </location>
</feature>
<feature type="transmembrane region" description="Helical" evidence="8">
    <location>
        <begin position="1879"/>
        <end position="1901"/>
    </location>
</feature>
<dbReference type="GO" id="GO:0015293">
    <property type="term" value="F:symporter activity"/>
    <property type="evidence" value="ECO:0007669"/>
    <property type="project" value="UniProtKB-KW"/>
</dbReference>
<dbReference type="GO" id="GO:0016020">
    <property type="term" value="C:membrane"/>
    <property type="evidence" value="ECO:0007669"/>
    <property type="project" value="UniProtKB-SubCell"/>
</dbReference>
<feature type="transmembrane region" description="Helical" evidence="8">
    <location>
        <begin position="2277"/>
        <end position="2294"/>
    </location>
</feature>
<feature type="transmembrane region" description="Helical" evidence="8">
    <location>
        <begin position="1542"/>
        <end position="1560"/>
    </location>
</feature>
<dbReference type="SUPFAM" id="SSF55797">
    <property type="entry name" value="PR-1-like"/>
    <property type="match status" value="12"/>
</dbReference>
<dbReference type="InterPro" id="IPR018244">
    <property type="entry name" value="Allrgn_V5/Tpx1_CS"/>
</dbReference>
<evidence type="ECO:0000256" key="5">
    <source>
        <dbReference type="ARBA" id="ARBA00022989"/>
    </source>
</evidence>
<keyword evidence="10" id="KW-1185">Reference proteome</keyword>
<dbReference type="InterPro" id="IPR001283">
    <property type="entry name" value="CRISP-related"/>
</dbReference>
<accession>A0AAF5DGM8</accession>
<dbReference type="InterPro" id="IPR037272">
    <property type="entry name" value="SNS_sf"/>
</dbReference>
<dbReference type="InterPro" id="IPR000175">
    <property type="entry name" value="Na/ntran_symport"/>
</dbReference>
<evidence type="ECO:0000256" key="7">
    <source>
        <dbReference type="SAM" id="MobiDB-lite"/>
    </source>
</evidence>
<feature type="region of interest" description="Disordered" evidence="7">
    <location>
        <begin position="741"/>
        <end position="835"/>
    </location>
</feature>
<dbReference type="GO" id="GO:0005576">
    <property type="term" value="C:extracellular region"/>
    <property type="evidence" value="ECO:0007669"/>
    <property type="project" value="InterPro"/>
</dbReference>
<feature type="domain" description="SCP" evidence="9">
    <location>
        <begin position="3446"/>
        <end position="3575"/>
    </location>
</feature>
<feature type="transmembrane region" description="Helical" evidence="8">
    <location>
        <begin position="4752"/>
        <end position="4771"/>
    </location>
</feature>
<feature type="transmembrane region" description="Helical" evidence="8">
    <location>
        <begin position="4727"/>
        <end position="4745"/>
    </location>
</feature>
<proteinExistence type="predicted"/>
<dbReference type="Gene3D" id="3.40.33.10">
    <property type="entry name" value="CAP"/>
    <property type="match status" value="12"/>
</dbReference>
<evidence type="ECO:0000256" key="2">
    <source>
        <dbReference type="ARBA" id="ARBA00022448"/>
    </source>
</evidence>
<evidence type="ECO:0000313" key="10">
    <source>
        <dbReference type="Proteomes" id="UP000035681"/>
    </source>
</evidence>
<dbReference type="Proteomes" id="UP000035681">
    <property type="component" value="Unplaced"/>
</dbReference>
<keyword evidence="2" id="KW-0813">Transport</keyword>
<feature type="domain" description="SCP" evidence="9">
    <location>
        <begin position="205"/>
        <end position="331"/>
    </location>
</feature>
<dbReference type="PROSITE" id="PS01009">
    <property type="entry name" value="CRISP_1"/>
    <property type="match status" value="1"/>
</dbReference>
<keyword evidence="6 8" id="KW-0472">Membrane</keyword>
<evidence type="ECO:0000256" key="3">
    <source>
        <dbReference type="ARBA" id="ARBA00022692"/>
    </source>
</evidence>
<protein>
    <submittedName>
        <fullName evidence="11">Amino acid transporter transmembrane domain-containing protein</fullName>
    </submittedName>
</protein>
<keyword evidence="4" id="KW-0769">Symport</keyword>
<dbReference type="WBParaSite" id="TCONS_00012143.p1">
    <property type="protein sequence ID" value="TCONS_00012143.p1"/>
    <property type="gene ID" value="XLOC_007539"/>
</dbReference>